<dbReference type="RefSeq" id="WP_053604844.1">
    <property type="nucleotide sequence ID" value="NZ_CP012600.1"/>
</dbReference>
<accession>A0A0M4FLN8</accession>
<dbReference type="InterPro" id="IPR015422">
    <property type="entry name" value="PyrdxlP-dep_Trfase_small"/>
</dbReference>
<evidence type="ECO:0000313" key="6">
    <source>
        <dbReference type="Proteomes" id="UP000067625"/>
    </source>
</evidence>
<dbReference type="PATRIC" id="fig|1441095.3.peg.3679"/>
<sequence>MVYFQSSERVRKLPVNFFDQLDNRLAESEHSGKPFINLSKGNPDLPTPGHIVESLKRAVDKPENQAYPPFLGKENVRLAITDFYKKEYGVTLDPLKEVAIFHGAHIGITGIPQVLLNPGDYMLITDPCYPIYYSSAILSQAQTYAMPLEESNQFLPDYSRIPKDILKKARVLLLNYPNNPTGTLATKAFCEETIDFARKYHIPVINDFAYASLGFDHNKPLSLLQTEHAKTVGVEVYTMSKTYDMAGWRFGFAVGNASIIQALNHFQMHAYSTVFGAVQDAAACALKSSQKCAADIVSTYQRRRNVLIDGLRRIGWNVASPPGTFFAWLRVPEGYDSQSFSDLLFDHAHIVVAPGIGFGENGNQFVRISLVNSEDILAEAVDRIEALHLFK</sequence>
<comment type="cofactor">
    <cofactor evidence="1">
        <name>pyridoxal 5'-phosphate</name>
        <dbReference type="ChEBI" id="CHEBI:597326"/>
    </cofactor>
</comment>
<reference evidence="6" key="1">
    <citation type="submission" date="2015-08" db="EMBL/GenBank/DDBJ databases">
        <title>Genome sequencing project for genomic taxonomy and phylogenomics of Bacillus-like bacteria.</title>
        <authorList>
            <person name="Liu B."/>
            <person name="Wang J."/>
            <person name="Zhu Y."/>
            <person name="Liu G."/>
            <person name="Chen Q."/>
            <person name="Chen Z."/>
            <person name="Lan J."/>
            <person name="Che J."/>
            <person name="Ge C."/>
            <person name="Shi H."/>
            <person name="Pan Z."/>
            <person name="Liu X."/>
        </authorList>
    </citation>
    <scope>NUCLEOTIDE SEQUENCE [LARGE SCALE GENOMIC DNA]</scope>
    <source>
        <strain evidence="6">FJAT-4402</strain>
    </source>
</reference>
<protein>
    <recommendedName>
        <fullName evidence="4">Aminotransferase class I/classII large domain-containing protein</fullName>
    </recommendedName>
</protein>
<keyword evidence="6" id="KW-1185">Reference proteome</keyword>
<evidence type="ECO:0000259" key="4">
    <source>
        <dbReference type="Pfam" id="PF00155"/>
    </source>
</evidence>
<dbReference type="InterPro" id="IPR050881">
    <property type="entry name" value="LL-DAP_aminotransferase"/>
</dbReference>
<reference evidence="5 6" key="2">
    <citation type="journal article" date="2016" name="Int. J. Syst. Evol. Microbiol.">
        <title>Bacillus gobiensis sp. nov., isolated from a soil sample.</title>
        <authorList>
            <person name="Liu B."/>
            <person name="Liu G.H."/>
            <person name="Cetin S."/>
            <person name="Schumann P."/>
            <person name="Pan Z.Z."/>
            <person name="Chen Q.Q."/>
        </authorList>
    </citation>
    <scope>NUCLEOTIDE SEQUENCE [LARGE SCALE GENOMIC DNA]</scope>
    <source>
        <strain evidence="5 6">FJAT-4402</strain>
    </source>
</reference>
<dbReference type="Gene3D" id="3.90.1150.10">
    <property type="entry name" value="Aspartate Aminotransferase, domain 1"/>
    <property type="match status" value="1"/>
</dbReference>
<keyword evidence="3" id="KW-0808">Transferase</keyword>
<dbReference type="NCBIfam" id="NF005977">
    <property type="entry name" value="PRK08068.1"/>
    <property type="match status" value="1"/>
</dbReference>
<dbReference type="GO" id="GO:0008483">
    <property type="term" value="F:transaminase activity"/>
    <property type="evidence" value="ECO:0007669"/>
    <property type="project" value="UniProtKB-KW"/>
</dbReference>
<evidence type="ECO:0000313" key="5">
    <source>
        <dbReference type="EMBL" id="ALC83017.1"/>
    </source>
</evidence>
<proteinExistence type="predicted"/>
<dbReference type="GO" id="GO:0030170">
    <property type="term" value="F:pyridoxal phosphate binding"/>
    <property type="evidence" value="ECO:0007669"/>
    <property type="project" value="InterPro"/>
</dbReference>
<evidence type="ECO:0000256" key="2">
    <source>
        <dbReference type="ARBA" id="ARBA00022576"/>
    </source>
</evidence>
<keyword evidence="2" id="KW-0032">Aminotransferase</keyword>
<evidence type="ECO:0000256" key="1">
    <source>
        <dbReference type="ARBA" id="ARBA00001933"/>
    </source>
</evidence>
<dbReference type="PANTHER" id="PTHR42832">
    <property type="entry name" value="AMINO ACID AMINOTRANSFERASE"/>
    <property type="match status" value="1"/>
</dbReference>
<gene>
    <name evidence="5" type="ORF">AM592_16610</name>
</gene>
<dbReference type="InterPro" id="IPR015421">
    <property type="entry name" value="PyrdxlP-dep_Trfase_major"/>
</dbReference>
<dbReference type="AlphaFoldDB" id="A0A0M4FLN8"/>
<dbReference type="EMBL" id="CP012600">
    <property type="protein sequence ID" value="ALC83017.1"/>
    <property type="molecule type" value="Genomic_DNA"/>
</dbReference>
<dbReference type="InterPro" id="IPR004839">
    <property type="entry name" value="Aminotransferase_I/II_large"/>
</dbReference>
<dbReference type="Proteomes" id="UP000067625">
    <property type="component" value="Chromosome"/>
</dbReference>
<dbReference type="SUPFAM" id="SSF53383">
    <property type="entry name" value="PLP-dependent transferases"/>
    <property type="match status" value="1"/>
</dbReference>
<dbReference type="CDD" id="cd00609">
    <property type="entry name" value="AAT_like"/>
    <property type="match status" value="1"/>
</dbReference>
<evidence type="ECO:0000256" key="3">
    <source>
        <dbReference type="ARBA" id="ARBA00022679"/>
    </source>
</evidence>
<organism evidence="5 6">
    <name type="scientific">Bacillus gobiensis</name>
    <dbReference type="NCBI Taxonomy" id="1441095"/>
    <lineage>
        <taxon>Bacteria</taxon>
        <taxon>Bacillati</taxon>
        <taxon>Bacillota</taxon>
        <taxon>Bacilli</taxon>
        <taxon>Bacillales</taxon>
        <taxon>Bacillaceae</taxon>
        <taxon>Bacillus</taxon>
    </lineage>
</organism>
<dbReference type="Gene3D" id="3.40.640.10">
    <property type="entry name" value="Type I PLP-dependent aspartate aminotransferase-like (Major domain)"/>
    <property type="match status" value="1"/>
</dbReference>
<dbReference type="STRING" id="1441095.AM592_16610"/>
<dbReference type="PANTHER" id="PTHR42832:SF3">
    <property type="entry name" value="L-GLUTAMINE--4-(METHYLSULFANYL)-2-OXOBUTANOATE AMINOTRANSFERASE"/>
    <property type="match status" value="1"/>
</dbReference>
<dbReference type="OrthoDB" id="9802328at2"/>
<name>A0A0M4FLN8_9BACI</name>
<dbReference type="Pfam" id="PF00155">
    <property type="entry name" value="Aminotran_1_2"/>
    <property type="match status" value="1"/>
</dbReference>
<feature type="domain" description="Aminotransferase class I/classII large" evidence="4">
    <location>
        <begin position="34"/>
        <end position="384"/>
    </location>
</feature>
<dbReference type="InterPro" id="IPR015424">
    <property type="entry name" value="PyrdxlP-dep_Trfase"/>
</dbReference>